<protein>
    <submittedName>
        <fullName evidence="4">Uncharacterized protein</fullName>
    </submittedName>
</protein>
<dbReference type="RefSeq" id="WP_110481807.1">
    <property type="nucleotide sequence ID" value="NZ_CP024988.1"/>
</dbReference>
<dbReference type="GO" id="GO:0006011">
    <property type="term" value="P:UDP-alpha-D-glucose metabolic process"/>
    <property type="evidence" value="ECO:0007669"/>
    <property type="project" value="InterPro"/>
</dbReference>
<dbReference type="STRING" id="1737425.GCA_900049755_02801"/>
<dbReference type="OrthoDB" id="4588955at2"/>
<gene>
    <name evidence="4" type="ORF">Csp1_20620</name>
</gene>
<proteinExistence type="predicted"/>
<sequence>MSSRISRAAALVTAAALLTTPALVAAPASAATDPRISFRDLGVPEQEQFPGRTATVTVTLPVPTGLTPTALRGTLQVPAAYSRGVMEVVQDNRVLGRATVESGQNRGDIPVTLPLDGIDVTGDGATVQLRTTLDPVDETWCHDPLDTVTSVLRDASVSYDGTTRPPATLAEALPPVLGSLTVTVPAQPDTSVTAAALETTTAVAAMYRSQAPEIRVVERDRAGATAADGTGVQDAALTRRIDIPGDNGHGITLEHPGTPEATVVLHGTGEDLLDQARLLISGDPDTGLTGLLDSTDAHARDIPVELSPRAETLADLGATALTATGTGSAQVVLDIGQGEFGRLAGSVKLHLSGSVSPLPADAPGELTVAVNGTVVDRTTTTGDSTLAAGVLDREVDIPADLLTRYNSVTLTFSGSGAQGCGTTAPLTLRVDPETTVTSTDADDPTRLTHGFQALPAALLPEVDVILTDGDATDVDRAARILSGFQSTTGARVRPVPVAPQDAGSTRDSGRPLLVVDADGDGGDLTTGEALPVTFTDGVLTAGGLQAETSTDLGVLQTRWDHDRHRMSVIAGSTGSPELLDQLIDDLDRATDTGRGTGWADLRGTAVVSQDDGGVHEIGVPDDRPAPAADPADSSTRSGNATLVAVVAAVVVAALLVAVGVAVRRRRP</sequence>
<evidence type="ECO:0000256" key="1">
    <source>
        <dbReference type="SAM" id="MobiDB-lite"/>
    </source>
</evidence>
<feature type="compositionally biased region" description="Basic and acidic residues" evidence="1">
    <location>
        <begin position="612"/>
        <end position="624"/>
    </location>
</feature>
<keyword evidence="3" id="KW-0732">Signal</keyword>
<dbReference type="GO" id="GO:0016020">
    <property type="term" value="C:membrane"/>
    <property type="evidence" value="ECO:0007669"/>
    <property type="project" value="InterPro"/>
</dbReference>
<name>A0A2Z3YW79_9CORY</name>
<reference evidence="5" key="1">
    <citation type="submission" date="2017-11" db="EMBL/GenBank/DDBJ databases">
        <title>Otitis media/interna in a cat caused by the recently described species Corynebacterium provencense.</title>
        <authorList>
            <person name="Kittl S."/>
            <person name="Brodard I."/>
            <person name="Rychener L."/>
            <person name="Jores J."/>
            <person name="Roosje P."/>
            <person name="Gobeli Brawand S."/>
        </authorList>
    </citation>
    <scope>NUCLEOTIDE SEQUENCE [LARGE SCALE GENOMIC DNA]</scope>
    <source>
        <strain evidence="5">17KM38</strain>
    </source>
</reference>
<organism evidence="4 5">
    <name type="scientific">Corynebacterium provencense</name>
    <dbReference type="NCBI Taxonomy" id="1737425"/>
    <lineage>
        <taxon>Bacteria</taxon>
        <taxon>Bacillati</taxon>
        <taxon>Actinomycetota</taxon>
        <taxon>Actinomycetes</taxon>
        <taxon>Mycobacteriales</taxon>
        <taxon>Corynebacteriaceae</taxon>
        <taxon>Corynebacterium</taxon>
    </lineage>
</organism>
<accession>A0A2Z3YW79</accession>
<evidence type="ECO:0000256" key="2">
    <source>
        <dbReference type="SAM" id="Phobius"/>
    </source>
</evidence>
<dbReference type="Pfam" id="PF03170">
    <property type="entry name" value="BcsB"/>
    <property type="match status" value="1"/>
</dbReference>
<dbReference type="EMBL" id="CP024988">
    <property type="protein sequence ID" value="AWT26824.1"/>
    <property type="molecule type" value="Genomic_DNA"/>
</dbReference>
<dbReference type="AlphaFoldDB" id="A0A2Z3YW79"/>
<evidence type="ECO:0000313" key="4">
    <source>
        <dbReference type="EMBL" id="AWT26824.1"/>
    </source>
</evidence>
<dbReference type="Gene3D" id="2.60.120.260">
    <property type="entry name" value="Galactose-binding domain-like"/>
    <property type="match status" value="1"/>
</dbReference>
<feature type="transmembrane region" description="Helical" evidence="2">
    <location>
        <begin position="642"/>
        <end position="662"/>
    </location>
</feature>
<feature type="chain" id="PRO_5016344808" evidence="3">
    <location>
        <begin position="31"/>
        <end position="667"/>
    </location>
</feature>
<dbReference type="InterPro" id="IPR018513">
    <property type="entry name" value="Cell_synthase_bac"/>
</dbReference>
<dbReference type="Proteomes" id="UP000247696">
    <property type="component" value="Chromosome"/>
</dbReference>
<evidence type="ECO:0000256" key="3">
    <source>
        <dbReference type="SAM" id="SignalP"/>
    </source>
</evidence>
<dbReference type="KEGG" id="cpre:Csp1_20620"/>
<keyword evidence="2" id="KW-1133">Transmembrane helix</keyword>
<keyword evidence="2" id="KW-0812">Transmembrane</keyword>
<evidence type="ECO:0000313" key="5">
    <source>
        <dbReference type="Proteomes" id="UP000247696"/>
    </source>
</evidence>
<feature type="signal peptide" evidence="3">
    <location>
        <begin position="1"/>
        <end position="30"/>
    </location>
</feature>
<keyword evidence="2" id="KW-0472">Membrane</keyword>
<keyword evidence="5" id="KW-1185">Reference proteome</keyword>
<feature type="region of interest" description="Disordered" evidence="1">
    <location>
        <begin position="609"/>
        <end position="636"/>
    </location>
</feature>